<keyword evidence="8 15" id="KW-0418">Kinase</keyword>
<dbReference type="EMBL" id="VSSQ01074541">
    <property type="protein sequence ID" value="MPN25383.1"/>
    <property type="molecule type" value="Genomic_DNA"/>
</dbReference>
<comment type="subcellular location">
    <subcellularLocation>
        <location evidence="2">Membrane</location>
    </subcellularLocation>
</comment>
<dbReference type="FunFam" id="3.30.565.10:FF:000013">
    <property type="entry name" value="Two-component sensor histidine kinase"/>
    <property type="match status" value="1"/>
</dbReference>
<dbReference type="PANTHER" id="PTHR43711:SF1">
    <property type="entry name" value="HISTIDINE KINASE 1"/>
    <property type="match status" value="1"/>
</dbReference>
<evidence type="ECO:0000256" key="8">
    <source>
        <dbReference type="ARBA" id="ARBA00022777"/>
    </source>
</evidence>
<dbReference type="GO" id="GO:0000160">
    <property type="term" value="P:phosphorelay signal transduction system"/>
    <property type="evidence" value="ECO:0007669"/>
    <property type="project" value="UniProtKB-KW"/>
</dbReference>
<evidence type="ECO:0000256" key="7">
    <source>
        <dbReference type="ARBA" id="ARBA00022741"/>
    </source>
</evidence>
<dbReference type="InterPro" id="IPR004358">
    <property type="entry name" value="Sig_transdc_His_kin-like_C"/>
</dbReference>
<accession>A0A645GNW5</accession>
<dbReference type="GO" id="GO:0004673">
    <property type="term" value="F:protein histidine kinase activity"/>
    <property type="evidence" value="ECO:0007669"/>
    <property type="project" value="UniProtKB-EC"/>
</dbReference>
<feature type="region of interest" description="Disordered" evidence="13">
    <location>
        <begin position="144"/>
        <end position="172"/>
    </location>
</feature>
<dbReference type="PANTHER" id="PTHR43711">
    <property type="entry name" value="TWO-COMPONENT HISTIDINE KINASE"/>
    <property type="match status" value="1"/>
</dbReference>
<evidence type="ECO:0000256" key="4">
    <source>
        <dbReference type="ARBA" id="ARBA00022553"/>
    </source>
</evidence>
<dbReference type="PROSITE" id="PS50109">
    <property type="entry name" value="HIS_KIN"/>
    <property type="match status" value="1"/>
</dbReference>
<sequence>MHAQQAMAAAVGSELVLHRTGPCVVEADARRVQRIVRNLLSNAISHGEHRQITLTVAGDLRAVALTVRDYGVGFEPEQADQVFRRFWRADQSRNRIVGGTGLGLAISLEDARLHNGWLEAWGRPGEGAQFRLTLPRNQQIVLGSSPLPLEPTGRELVAGQPGTPSHQDGIQP</sequence>
<evidence type="ECO:0000256" key="2">
    <source>
        <dbReference type="ARBA" id="ARBA00004370"/>
    </source>
</evidence>
<dbReference type="InterPro" id="IPR003594">
    <property type="entry name" value="HATPase_dom"/>
</dbReference>
<name>A0A645GNW5_9ZZZZ</name>
<keyword evidence="11" id="KW-0902">Two-component regulatory system</keyword>
<comment type="catalytic activity">
    <reaction evidence="1">
        <text>ATP + protein L-histidine = ADP + protein N-phospho-L-histidine.</text>
        <dbReference type="EC" id="2.7.13.3"/>
    </reaction>
</comment>
<reference evidence="15" key="1">
    <citation type="submission" date="2019-08" db="EMBL/GenBank/DDBJ databases">
        <authorList>
            <person name="Kucharzyk K."/>
            <person name="Murdoch R.W."/>
            <person name="Higgins S."/>
            <person name="Loffler F."/>
        </authorList>
    </citation>
    <scope>NUCLEOTIDE SEQUENCE</scope>
</reference>
<evidence type="ECO:0000256" key="5">
    <source>
        <dbReference type="ARBA" id="ARBA00022679"/>
    </source>
</evidence>
<comment type="caution">
    <text evidence="15">The sequence shown here is derived from an EMBL/GenBank/DDBJ whole genome shotgun (WGS) entry which is preliminary data.</text>
</comment>
<evidence type="ECO:0000259" key="14">
    <source>
        <dbReference type="PROSITE" id="PS50109"/>
    </source>
</evidence>
<dbReference type="InterPro" id="IPR050736">
    <property type="entry name" value="Sensor_HK_Regulatory"/>
</dbReference>
<dbReference type="SUPFAM" id="SSF55874">
    <property type="entry name" value="ATPase domain of HSP90 chaperone/DNA topoisomerase II/histidine kinase"/>
    <property type="match status" value="1"/>
</dbReference>
<evidence type="ECO:0000256" key="10">
    <source>
        <dbReference type="ARBA" id="ARBA00022989"/>
    </source>
</evidence>
<keyword evidence="10" id="KW-1133">Transmembrane helix</keyword>
<protein>
    <recommendedName>
        <fullName evidence="3">histidine kinase</fullName>
        <ecNumber evidence="3">2.7.13.3</ecNumber>
    </recommendedName>
</protein>
<dbReference type="Gene3D" id="3.30.565.10">
    <property type="entry name" value="Histidine kinase-like ATPase, C-terminal domain"/>
    <property type="match status" value="1"/>
</dbReference>
<dbReference type="InterPro" id="IPR005467">
    <property type="entry name" value="His_kinase_dom"/>
</dbReference>
<dbReference type="GO" id="GO:0005524">
    <property type="term" value="F:ATP binding"/>
    <property type="evidence" value="ECO:0007669"/>
    <property type="project" value="UniProtKB-KW"/>
</dbReference>
<dbReference type="GO" id="GO:0016020">
    <property type="term" value="C:membrane"/>
    <property type="evidence" value="ECO:0007669"/>
    <property type="project" value="UniProtKB-SubCell"/>
</dbReference>
<organism evidence="15">
    <name type="scientific">bioreactor metagenome</name>
    <dbReference type="NCBI Taxonomy" id="1076179"/>
    <lineage>
        <taxon>unclassified sequences</taxon>
        <taxon>metagenomes</taxon>
        <taxon>ecological metagenomes</taxon>
    </lineage>
</organism>
<dbReference type="SMART" id="SM00387">
    <property type="entry name" value="HATPase_c"/>
    <property type="match status" value="1"/>
</dbReference>
<evidence type="ECO:0000256" key="12">
    <source>
        <dbReference type="ARBA" id="ARBA00023136"/>
    </source>
</evidence>
<evidence type="ECO:0000313" key="15">
    <source>
        <dbReference type="EMBL" id="MPN25383.1"/>
    </source>
</evidence>
<feature type="domain" description="Histidine kinase" evidence="14">
    <location>
        <begin position="25"/>
        <end position="138"/>
    </location>
</feature>
<keyword evidence="6" id="KW-0812">Transmembrane</keyword>
<evidence type="ECO:0000256" key="3">
    <source>
        <dbReference type="ARBA" id="ARBA00012438"/>
    </source>
</evidence>
<keyword evidence="12" id="KW-0472">Membrane</keyword>
<evidence type="ECO:0000256" key="9">
    <source>
        <dbReference type="ARBA" id="ARBA00022840"/>
    </source>
</evidence>
<feature type="compositionally biased region" description="Polar residues" evidence="13">
    <location>
        <begin position="162"/>
        <end position="172"/>
    </location>
</feature>
<gene>
    <name evidence="15" type="primary">mtrB_3</name>
    <name evidence="15" type="ORF">SDC9_172792</name>
</gene>
<evidence type="ECO:0000256" key="6">
    <source>
        <dbReference type="ARBA" id="ARBA00022692"/>
    </source>
</evidence>
<proteinExistence type="predicted"/>
<evidence type="ECO:0000256" key="11">
    <source>
        <dbReference type="ARBA" id="ARBA00023012"/>
    </source>
</evidence>
<evidence type="ECO:0000256" key="13">
    <source>
        <dbReference type="SAM" id="MobiDB-lite"/>
    </source>
</evidence>
<keyword evidence="5 15" id="KW-0808">Transferase</keyword>
<evidence type="ECO:0000256" key="1">
    <source>
        <dbReference type="ARBA" id="ARBA00000085"/>
    </source>
</evidence>
<dbReference type="AlphaFoldDB" id="A0A645GNW5"/>
<keyword evidence="9" id="KW-0067">ATP-binding</keyword>
<dbReference type="PRINTS" id="PR00344">
    <property type="entry name" value="BCTRLSENSOR"/>
</dbReference>
<keyword evidence="4" id="KW-0597">Phosphoprotein</keyword>
<dbReference type="EC" id="2.7.13.3" evidence="3"/>
<keyword evidence="7" id="KW-0547">Nucleotide-binding</keyword>
<dbReference type="Pfam" id="PF02518">
    <property type="entry name" value="HATPase_c"/>
    <property type="match status" value="1"/>
</dbReference>
<dbReference type="InterPro" id="IPR036890">
    <property type="entry name" value="HATPase_C_sf"/>
</dbReference>